<dbReference type="InterPro" id="IPR053192">
    <property type="entry name" value="Vacuole_Formation_Reg"/>
</dbReference>
<feature type="domain" description="DC1" evidence="3">
    <location>
        <begin position="217"/>
        <end position="260"/>
    </location>
</feature>
<evidence type="ECO:0000256" key="1">
    <source>
        <dbReference type="ARBA" id="ARBA00022737"/>
    </source>
</evidence>
<dbReference type="OMA" id="RRSITWE"/>
<evidence type="ECO:0000313" key="5">
    <source>
        <dbReference type="Proteomes" id="UP000030689"/>
    </source>
</evidence>
<dbReference type="Gramene" id="ESQ37627">
    <property type="protein sequence ID" value="ESQ37627"/>
    <property type="gene ID" value="EUTSA_v10002351mg"/>
</dbReference>
<evidence type="ECO:0000259" key="3">
    <source>
        <dbReference type="Pfam" id="PF03107"/>
    </source>
</evidence>
<sequence>MSEYQSSDEESNEIRWTGEDCEEVGQSSGEENGENPRDYEENDQSSDDDWLGKERRCIVSDPAHPHNLSRVTGYKTTKHNCISCGRRSITWELSRNLHYYCTICQVEFHRECRKVPSKMIHPYHPQHPLTFTFLHKKTGRIVDTNFGEHYNFFFDIMPIGFHKTYETIANSSVMFDKCTWCGNDLKEWFYRCLICNFALDTHCATQINPSLTIQNPKSHHHSLSLFPRPLSFPCNACGLINLLEPSYACYECNYMVHQSCTDLPRVIKITRHPHRLSHTPYLPTKASTCRVCYKNVDIKYGQYSCNHGDCSYVAHSKCATQHDVWDKKELEWEPEESDETKDIAPYKKVGVGLIEHFCHQNHFLKLEKYDGKRDSRKKCQACMRSITSHDFYNCIECDYFLHEVCANLSRQLDHLLHIHSLVLNPHDCGYFTCSVCLRNSSGWTYICSKHDECNRNFYLDVNCSLNPECFNHESHVEHLLFAATGTQSGIKCRGCYNETYGYHLQCTICKFAICYKCSTIPNEIYYKFDEHPLSLCYGESGVDGKYWCEVCEERLDPNHWFYTNTKGCTTIHYECVFGNSYYMKTGLTFNYRNSKVEVVANGSSRPKCQGFRCYKRCLHPEYLKWYKPDVTKAARPISSGLCPPWFSKFDKVSAAVIQFICWKMVVADDGGNKASEASEASRDFLSEEGEKMVDKIFSPKENGR</sequence>
<dbReference type="SUPFAM" id="SSF57889">
    <property type="entry name" value="Cysteine-rich domain"/>
    <property type="match status" value="3"/>
</dbReference>
<dbReference type="AlphaFoldDB" id="V4L5Q1"/>
<dbReference type="InterPro" id="IPR004146">
    <property type="entry name" value="DC1"/>
</dbReference>
<proteinExistence type="predicted"/>
<accession>V4L5Q1</accession>
<name>V4L5Q1_EUTSA</name>
<keyword evidence="5" id="KW-1185">Reference proteome</keyword>
<feature type="region of interest" description="Disordered" evidence="2">
    <location>
        <begin position="1"/>
        <end position="48"/>
    </location>
</feature>
<dbReference type="Proteomes" id="UP000030689">
    <property type="component" value="Unassembled WGS sequence"/>
</dbReference>
<dbReference type="PANTHER" id="PTHR32410:SF168">
    <property type="entry name" value="CYSTEINE_HISTIDINE-RICH C1 DOMAIN FAMILY PROTEIN"/>
    <property type="match status" value="1"/>
</dbReference>
<evidence type="ECO:0000256" key="2">
    <source>
        <dbReference type="SAM" id="MobiDB-lite"/>
    </source>
</evidence>
<feature type="domain" description="DC1" evidence="3">
    <location>
        <begin position="357"/>
        <end position="406"/>
    </location>
</feature>
<feature type="domain" description="DC1" evidence="3">
    <location>
        <begin position="271"/>
        <end position="319"/>
    </location>
</feature>
<organism evidence="4 5">
    <name type="scientific">Eutrema salsugineum</name>
    <name type="common">Saltwater cress</name>
    <name type="synonym">Sisymbrium salsugineum</name>
    <dbReference type="NCBI Taxonomy" id="72664"/>
    <lineage>
        <taxon>Eukaryota</taxon>
        <taxon>Viridiplantae</taxon>
        <taxon>Streptophyta</taxon>
        <taxon>Embryophyta</taxon>
        <taxon>Tracheophyta</taxon>
        <taxon>Spermatophyta</taxon>
        <taxon>Magnoliopsida</taxon>
        <taxon>eudicotyledons</taxon>
        <taxon>Gunneridae</taxon>
        <taxon>Pentapetalae</taxon>
        <taxon>rosids</taxon>
        <taxon>malvids</taxon>
        <taxon>Brassicales</taxon>
        <taxon>Brassicaceae</taxon>
        <taxon>Eutremeae</taxon>
        <taxon>Eutrema</taxon>
    </lineage>
</organism>
<dbReference type="InterPro" id="IPR046349">
    <property type="entry name" value="C1-like_sf"/>
</dbReference>
<feature type="compositionally biased region" description="Acidic residues" evidence="2">
    <location>
        <begin position="1"/>
        <end position="11"/>
    </location>
</feature>
<evidence type="ECO:0000313" key="4">
    <source>
        <dbReference type="EMBL" id="ESQ37627.1"/>
    </source>
</evidence>
<keyword evidence="1" id="KW-0677">Repeat</keyword>
<gene>
    <name evidence="4" type="ORF">EUTSA_v10002351mg</name>
</gene>
<dbReference type="EMBL" id="KI517551">
    <property type="protein sequence ID" value="ESQ37627.1"/>
    <property type="molecule type" value="Genomic_DNA"/>
</dbReference>
<protein>
    <recommendedName>
        <fullName evidence="3">DC1 domain-containing protein</fullName>
    </recommendedName>
</protein>
<feature type="domain" description="DC1" evidence="3">
    <location>
        <begin position="529"/>
        <end position="576"/>
    </location>
</feature>
<dbReference type="eggNOG" id="ENOG502S720">
    <property type="taxonomic scope" value="Eukaryota"/>
</dbReference>
<dbReference type="Pfam" id="PF03107">
    <property type="entry name" value="C1_2"/>
    <property type="match status" value="4"/>
</dbReference>
<reference evidence="4 5" key="1">
    <citation type="journal article" date="2013" name="Front. Plant Sci.">
        <title>The Reference Genome of the Halophytic Plant Eutrema salsugineum.</title>
        <authorList>
            <person name="Yang R."/>
            <person name="Jarvis D.E."/>
            <person name="Chen H."/>
            <person name="Beilstein M.A."/>
            <person name="Grimwood J."/>
            <person name="Jenkins J."/>
            <person name="Shu S."/>
            <person name="Prochnik S."/>
            <person name="Xin M."/>
            <person name="Ma C."/>
            <person name="Schmutz J."/>
            <person name="Wing R.A."/>
            <person name="Mitchell-Olds T."/>
            <person name="Schumaker K.S."/>
            <person name="Wang X."/>
        </authorList>
    </citation>
    <scope>NUCLEOTIDE SEQUENCE [LARGE SCALE GENOMIC DNA]</scope>
</reference>
<dbReference type="KEGG" id="eus:EUTSA_v10002351mg"/>
<dbReference type="PANTHER" id="PTHR32410">
    <property type="entry name" value="CYSTEINE/HISTIDINE-RICH C1 DOMAIN FAMILY PROTEIN"/>
    <property type="match status" value="1"/>
</dbReference>